<comment type="caution">
    <text evidence="4">The sequence shown here is derived from an EMBL/GenBank/DDBJ whole genome shotgun (WGS) entry which is preliminary data.</text>
</comment>
<dbReference type="NCBIfam" id="NF006005">
    <property type="entry name" value="PRK08136.1"/>
    <property type="match status" value="1"/>
</dbReference>
<dbReference type="InterPro" id="IPR035902">
    <property type="entry name" value="Nuc_phospho_transferase"/>
</dbReference>
<keyword evidence="2" id="KW-0808">Transferase</keyword>
<keyword evidence="5" id="KW-1185">Reference proteome</keyword>
<proteinExistence type="predicted"/>
<dbReference type="Gene3D" id="3.40.1030.10">
    <property type="entry name" value="Nucleoside phosphorylase/phosphoribosyltransferase catalytic domain"/>
    <property type="match status" value="1"/>
</dbReference>
<evidence type="ECO:0000313" key="4">
    <source>
        <dbReference type="EMBL" id="MFC0254433.1"/>
    </source>
</evidence>
<feature type="domain" description="Glycosyl transferase family 3 N-terminal" evidence="3">
    <location>
        <begin position="17"/>
        <end position="76"/>
    </location>
</feature>
<protein>
    <submittedName>
        <fullName evidence="4">DNA-binding protein YbiB</fullName>
    </submittedName>
</protein>
<evidence type="ECO:0000256" key="2">
    <source>
        <dbReference type="ARBA" id="ARBA00022679"/>
    </source>
</evidence>
<dbReference type="SUPFAM" id="SSF47648">
    <property type="entry name" value="Nucleoside phosphorylase/phosphoribosyltransferase N-terminal domain"/>
    <property type="match status" value="1"/>
</dbReference>
<dbReference type="Pfam" id="PF02885">
    <property type="entry name" value="Glycos_trans_3N"/>
    <property type="match status" value="1"/>
</dbReference>
<evidence type="ECO:0000259" key="3">
    <source>
        <dbReference type="Pfam" id="PF02885"/>
    </source>
</evidence>
<accession>A0ABV6FLL7</accession>
<keyword evidence="4" id="KW-0238">DNA-binding</keyword>
<dbReference type="RefSeq" id="WP_379681685.1">
    <property type="nucleotide sequence ID" value="NZ_JBHLWP010000022.1"/>
</dbReference>
<dbReference type="GO" id="GO:0003677">
    <property type="term" value="F:DNA binding"/>
    <property type="evidence" value="ECO:0007669"/>
    <property type="project" value="UniProtKB-KW"/>
</dbReference>
<sequence>MDKTIDTTTGAFAAAPFIKEIGRGVKGARSMSREDARALYAAMLEGRVSDLELGAILLAMRIKGESVEELAGFMDAAEGSFAPLPSPPGDYAPVLIPSYNGARKLANLTPLLALLLAREGVPTLVHGVRNDPGRITTAEILAELGLAESGTSADILDAFASSRPAFIPIERLAPELAHMLSLRRILGVRNSTHTLVKILQPFDGPALRLVSYTHPEYLETLGEYFTTAAPPARGDAFLMRGTEGETVANPHRAQQIDWFHGGARTVLVERDAPADVLAEVPDARDAATTAAWIAAALRGDVPVPRPIAAQLAQCLRVARALRS</sequence>
<name>A0ABV6FLL7_9BURK</name>
<dbReference type="Gene3D" id="1.20.970.10">
    <property type="entry name" value="Transferase, Pyrimidine Nucleoside Phosphorylase, Chain C"/>
    <property type="match status" value="1"/>
</dbReference>
<dbReference type="PANTHER" id="PTHR43285">
    <property type="entry name" value="ANTHRANILATE PHOSPHORIBOSYLTRANSFERASE"/>
    <property type="match status" value="1"/>
</dbReference>
<organism evidence="4 5">
    <name type="scientific">Massilia consociata</name>
    <dbReference type="NCBI Taxonomy" id="760117"/>
    <lineage>
        <taxon>Bacteria</taxon>
        <taxon>Pseudomonadati</taxon>
        <taxon>Pseudomonadota</taxon>
        <taxon>Betaproteobacteria</taxon>
        <taxon>Burkholderiales</taxon>
        <taxon>Oxalobacteraceae</taxon>
        <taxon>Telluria group</taxon>
        <taxon>Massilia</taxon>
    </lineage>
</organism>
<dbReference type="InterPro" id="IPR005940">
    <property type="entry name" value="Anthranilate_Pribosyl_Tfrase"/>
</dbReference>
<dbReference type="SUPFAM" id="SSF52418">
    <property type="entry name" value="Nucleoside phosphorylase/phosphoribosyltransferase catalytic domain"/>
    <property type="match status" value="1"/>
</dbReference>
<dbReference type="PANTHER" id="PTHR43285:SF4">
    <property type="entry name" value="TRANSFERASE"/>
    <property type="match status" value="1"/>
</dbReference>
<keyword evidence="1" id="KW-0328">Glycosyltransferase</keyword>
<reference evidence="4 5" key="1">
    <citation type="submission" date="2024-09" db="EMBL/GenBank/DDBJ databases">
        <authorList>
            <person name="Sun Q."/>
            <person name="Mori K."/>
        </authorList>
    </citation>
    <scope>NUCLEOTIDE SEQUENCE [LARGE SCALE GENOMIC DNA]</scope>
    <source>
        <strain evidence="4 5">CCM 7792</strain>
    </source>
</reference>
<evidence type="ECO:0000256" key="1">
    <source>
        <dbReference type="ARBA" id="ARBA00022676"/>
    </source>
</evidence>
<dbReference type="EMBL" id="JBHLWP010000022">
    <property type="protein sequence ID" value="MFC0254433.1"/>
    <property type="molecule type" value="Genomic_DNA"/>
</dbReference>
<dbReference type="InterPro" id="IPR036320">
    <property type="entry name" value="Glycosyl_Trfase_fam3_N_dom_sf"/>
</dbReference>
<evidence type="ECO:0000313" key="5">
    <source>
        <dbReference type="Proteomes" id="UP001589773"/>
    </source>
</evidence>
<dbReference type="InterPro" id="IPR017459">
    <property type="entry name" value="Glycosyl_Trfase_fam3_N_dom"/>
</dbReference>
<gene>
    <name evidence="4" type="primary">ybiB</name>
    <name evidence="4" type="ORF">ACFFJK_21295</name>
</gene>
<dbReference type="Proteomes" id="UP001589773">
    <property type="component" value="Unassembled WGS sequence"/>
</dbReference>